<dbReference type="Pfam" id="PF00501">
    <property type="entry name" value="AMP-binding"/>
    <property type="match status" value="1"/>
</dbReference>
<keyword evidence="1" id="KW-0596">Phosphopantetheine</keyword>
<proteinExistence type="predicted"/>
<protein>
    <recommendedName>
        <fullName evidence="4">Polyketide synthase-like phosphopantetheine-binding domain-containing protein</fullName>
    </recommendedName>
</protein>
<gene>
    <name evidence="5" type="ORF">FUG_LOCUS211490</name>
</gene>
<dbReference type="Pfam" id="PF07993">
    <property type="entry name" value="NAD_binding_4"/>
    <property type="match status" value="1"/>
</dbReference>
<dbReference type="InterPro" id="IPR036291">
    <property type="entry name" value="NAD(P)-bd_dom_sf"/>
</dbReference>
<evidence type="ECO:0000256" key="3">
    <source>
        <dbReference type="ARBA" id="ARBA00022857"/>
    </source>
</evidence>
<name>A0A2H3H2D1_GIBZA</name>
<keyword evidence="2" id="KW-0597">Phosphoprotein</keyword>
<dbReference type="Gene3D" id="3.40.50.720">
    <property type="entry name" value="NAD(P)-binding Rossmann-like Domain"/>
    <property type="match status" value="1"/>
</dbReference>
<keyword evidence="3" id="KW-0521">NADP</keyword>
<dbReference type="InterPro" id="IPR020806">
    <property type="entry name" value="PKS_PP-bd"/>
</dbReference>
<feature type="domain" description="Polyketide synthase-like phosphopantetheine-binding" evidence="4">
    <location>
        <begin position="559"/>
        <end position="631"/>
    </location>
</feature>
<evidence type="ECO:0000256" key="1">
    <source>
        <dbReference type="ARBA" id="ARBA00022450"/>
    </source>
</evidence>
<dbReference type="EMBL" id="CAAKMV010000124">
    <property type="protein sequence ID" value="VIO56345.1"/>
    <property type="molecule type" value="Genomic_DNA"/>
</dbReference>
<dbReference type="SMART" id="SM00823">
    <property type="entry name" value="PKS_PP"/>
    <property type="match status" value="1"/>
</dbReference>
<evidence type="ECO:0000313" key="5">
    <source>
        <dbReference type="EMBL" id="VIO56345.1"/>
    </source>
</evidence>
<dbReference type="InterPro" id="IPR036736">
    <property type="entry name" value="ACP-like_sf"/>
</dbReference>
<dbReference type="InterPro" id="IPR042099">
    <property type="entry name" value="ANL_N_sf"/>
</dbReference>
<dbReference type="Pfam" id="PF23562">
    <property type="entry name" value="AMP-binding_C_3"/>
    <property type="match status" value="1"/>
</dbReference>
<dbReference type="SUPFAM" id="SSF51735">
    <property type="entry name" value="NAD(P)-binding Rossmann-fold domains"/>
    <property type="match status" value="1"/>
</dbReference>
<sequence length="1056" mass="116708">MASIEPNYFTCTLGQAALLKKKHGSSKWKTVLELIDHQAQNIPDSPALGFATFKHLKSSQVSPYFLTFQSLSESSKHAAQILSQLLPQPKGSSHMTIGLLAASTTDFVLTWLGLMRMGYTVLLLAPQLAPPAITHLCQTLHITQVLVDKMYEHRARGLDNRIDVTMIPRYHPADPSTTSFKQADKISDTAYICHTSGTSSGLPKPIPQTQFGVMGALYSFPGKDKPATFSTTPLYHGGFPDCLRSWTSGATIWFFPEGHAPITGSNILKALQYARDKSPGPVQYFSSVPYVLQMLSEEYGGLEVLQTMDLVGVGGAALPPAIGDKLVEADVNLLSRMGSAECGFLMSSHRDFANDKEWQFLRPIDDPKLISFEPRDNVLSELVVKPDWPFLIKTNREDGSYATSDLFEPHQSIKNAWRYHSRADAQITLGNGKKFDPSPVEDSILASSKVLQDVLIFGGGRDYAGALLFPAENVSSGEVIDSVWPQIERMNSESQSHARITKAMLVVVPVMEGEKALEKSSKGTILRRQAEERYAKEIEGAYEHRRSSASKGVSDDELAQTVRFCFHQVLGRDVDPDQDLFKQGVDSIACIQIRKLIEQSCLSPRNEPLPLNVIYDQGTANGLIKYLHDVRQGGHHHSRSARDTDIKAMQDLAEKYSNFGDIKAVSGRQPGKAVLLTGATGFLGSHILDLLRNDSQIDRIYCLLRADDLYTAQERVSDALSQRGMHGLEKSEQSQDKVVCLPCSLTESNLGLSDDNHKGILNSVGTIIHSAWAVNFSLHLPSFEDQINSTRNLAAFASQSGARFIFVSSIAAVSDSKAKPIPEKLSTDPSEASPLGYSRSKWVAEQICDALNKTADSDDTIATIVRVGQLCSNESGVWNVTEAYPLLLSTARITGCLPNIPNETLNWLPVEQAAQAIIEVARSDQKPNNGKSSKTPVYHILNPHTTPTWTEMLDWLSSSIGTPEFEKVSPREWIKRLEKALTQRSVGHLAQALLELWKESYGLMMDDVVTTKTTHDESPFDVARTREVSATIRDVQPLDRERLIQTWKWVNDTFKS</sequence>
<organism evidence="5">
    <name type="scientific">Gibberella zeae</name>
    <name type="common">Wheat head blight fungus</name>
    <name type="synonym">Fusarium graminearum</name>
    <dbReference type="NCBI Taxonomy" id="5518"/>
    <lineage>
        <taxon>Eukaryota</taxon>
        <taxon>Fungi</taxon>
        <taxon>Dikarya</taxon>
        <taxon>Ascomycota</taxon>
        <taxon>Pezizomycotina</taxon>
        <taxon>Sordariomycetes</taxon>
        <taxon>Hypocreomycetidae</taxon>
        <taxon>Hypocreales</taxon>
        <taxon>Nectriaceae</taxon>
        <taxon>Fusarium</taxon>
    </lineage>
</organism>
<dbReference type="GO" id="GO:0031177">
    <property type="term" value="F:phosphopantetheine binding"/>
    <property type="evidence" value="ECO:0007669"/>
    <property type="project" value="InterPro"/>
</dbReference>
<accession>A0A2H3H2D1</accession>
<dbReference type="AlphaFoldDB" id="A0A2H3H2D1"/>
<dbReference type="InterPro" id="IPR009081">
    <property type="entry name" value="PP-bd_ACP"/>
</dbReference>
<evidence type="ECO:0000256" key="2">
    <source>
        <dbReference type="ARBA" id="ARBA00022553"/>
    </source>
</evidence>
<dbReference type="PANTHER" id="PTHR43439:SF2">
    <property type="entry name" value="ENZYME, PUTATIVE (JCVI)-RELATED"/>
    <property type="match status" value="1"/>
</dbReference>
<dbReference type="SUPFAM" id="SSF47336">
    <property type="entry name" value="ACP-like"/>
    <property type="match status" value="1"/>
</dbReference>
<dbReference type="InterPro" id="IPR051414">
    <property type="entry name" value="Adenylate-forming_Reductase"/>
</dbReference>
<dbReference type="InterPro" id="IPR000873">
    <property type="entry name" value="AMP-dep_synth/lig_dom"/>
</dbReference>
<dbReference type="Gene3D" id="1.10.1200.10">
    <property type="entry name" value="ACP-like"/>
    <property type="match status" value="1"/>
</dbReference>
<reference evidence="5" key="1">
    <citation type="submission" date="2019-04" db="EMBL/GenBank/DDBJ databases">
        <authorList>
            <person name="Melise S."/>
            <person name="Noan J."/>
            <person name="Okalmin O."/>
        </authorList>
    </citation>
    <scope>NUCLEOTIDE SEQUENCE</scope>
    <source>
        <strain evidence="5">FN9</strain>
    </source>
</reference>
<dbReference type="Gene3D" id="3.40.50.12780">
    <property type="entry name" value="N-terminal domain of ligase-like"/>
    <property type="match status" value="1"/>
</dbReference>
<evidence type="ECO:0000259" key="4">
    <source>
        <dbReference type="SMART" id="SM00823"/>
    </source>
</evidence>
<dbReference type="Pfam" id="PF00550">
    <property type="entry name" value="PP-binding"/>
    <property type="match status" value="1"/>
</dbReference>
<dbReference type="InterPro" id="IPR013120">
    <property type="entry name" value="FAR_NAD-bd"/>
</dbReference>
<dbReference type="PANTHER" id="PTHR43439">
    <property type="entry name" value="PHENYLACETATE-COENZYME A LIGASE"/>
    <property type="match status" value="1"/>
</dbReference>
<dbReference type="SUPFAM" id="SSF56801">
    <property type="entry name" value="Acetyl-CoA synthetase-like"/>
    <property type="match status" value="1"/>
</dbReference>